<evidence type="ECO:0000256" key="7">
    <source>
        <dbReference type="ARBA" id="ARBA00022771"/>
    </source>
</evidence>
<dbReference type="EMBL" id="CAJNOC010000005">
    <property type="protein sequence ID" value="CAF0704154.1"/>
    <property type="molecule type" value="Genomic_DNA"/>
</dbReference>
<feature type="region of interest" description="Disordered" evidence="21">
    <location>
        <begin position="454"/>
        <end position="475"/>
    </location>
</feature>
<keyword evidence="13" id="KW-0804">Transcription</keyword>
<dbReference type="InterPro" id="IPR036427">
    <property type="entry name" value="Bromodomain-like_sf"/>
</dbReference>
<evidence type="ECO:0000256" key="13">
    <source>
        <dbReference type="ARBA" id="ARBA00023163"/>
    </source>
</evidence>
<feature type="region of interest" description="Disordered" evidence="21">
    <location>
        <begin position="156"/>
        <end position="206"/>
    </location>
</feature>
<dbReference type="CDD" id="cd15557">
    <property type="entry name" value="PHD_CBP_p300"/>
    <property type="match status" value="1"/>
</dbReference>
<feature type="region of interest" description="Disordered" evidence="21">
    <location>
        <begin position="1"/>
        <end position="26"/>
    </location>
</feature>
<evidence type="ECO:0000256" key="3">
    <source>
        <dbReference type="ARBA" id="ARBA00022481"/>
    </source>
</evidence>
<dbReference type="GO" id="GO:0004402">
    <property type="term" value="F:histone acetyltransferase activity"/>
    <property type="evidence" value="ECO:0007669"/>
    <property type="project" value="InterPro"/>
</dbReference>
<keyword evidence="5 18" id="KW-0479">Metal-binding</keyword>
<evidence type="ECO:0000259" key="22">
    <source>
        <dbReference type="PROSITE" id="PS50014"/>
    </source>
</evidence>
<evidence type="ECO:0000256" key="4">
    <source>
        <dbReference type="ARBA" id="ARBA00022679"/>
    </source>
</evidence>
<evidence type="ECO:0000256" key="10">
    <source>
        <dbReference type="ARBA" id="ARBA00023015"/>
    </source>
</evidence>
<keyword evidence="8 18" id="KW-0862">Zinc</keyword>
<proteinExistence type="predicted"/>
<keyword evidence="11 17" id="KW-0103">Bromodomain</keyword>
<dbReference type="Gene3D" id="1.10.246.20">
    <property type="entry name" value="Coactivator CBP, KIX domain"/>
    <property type="match status" value="1"/>
</dbReference>
<dbReference type="Gene3D" id="3.30.40.10">
    <property type="entry name" value="Zinc/RING finger domain, C3HC4 (zinc finger)"/>
    <property type="match status" value="1"/>
</dbReference>
<evidence type="ECO:0000259" key="25">
    <source>
        <dbReference type="PROSITE" id="PS50952"/>
    </source>
</evidence>
<evidence type="ECO:0000256" key="6">
    <source>
        <dbReference type="ARBA" id="ARBA00022737"/>
    </source>
</evidence>
<dbReference type="SMART" id="SM00291">
    <property type="entry name" value="ZnF_ZZ"/>
    <property type="match status" value="1"/>
</dbReference>
<dbReference type="InterPro" id="IPR036529">
    <property type="entry name" value="KIX_dom_sf"/>
</dbReference>
<evidence type="ECO:0000256" key="2">
    <source>
        <dbReference type="ARBA" id="ARBA00013184"/>
    </source>
</evidence>
<dbReference type="InterPro" id="IPR043145">
    <property type="entry name" value="Znf_ZZ_sf"/>
</dbReference>
<dbReference type="Gene3D" id="1.20.920.10">
    <property type="entry name" value="Bromodomain-like"/>
    <property type="match status" value="1"/>
</dbReference>
<dbReference type="Gene3D" id="3.30.60.90">
    <property type="match status" value="1"/>
</dbReference>
<dbReference type="InterPro" id="IPR010303">
    <property type="entry name" value="RING_CBP-p300"/>
</dbReference>
<keyword evidence="14" id="KW-0539">Nucleus</keyword>
<dbReference type="Pfam" id="PF00569">
    <property type="entry name" value="ZZ"/>
    <property type="match status" value="1"/>
</dbReference>
<feature type="region of interest" description="Disordered" evidence="21">
    <location>
        <begin position="1666"/>
        <end position="1697"/>
    </location>
</feature>
<dbReference type="SMART" id="SM00551">
    <property type="entry name" value="ZnF_TAZ"/>
    <property type="match status" value="2"/>
</dbReference>
<dbReference type="GO" id="GO:0008270">
    <property type="term" value="F:zinc ion binding"/>
    <property type="evidence" value="ECO:0007669"/>
    <property type="project" value="UniProtKB-KW"/>
</dbReference>
<dbReference type="PROSITE" id="PS50134">
    <property type="entry name" value="ZF_TAZ"/>
    <property type="match status" value="2"/>
</dbReference>
<keyword evidence="15" id="KW-0012">Acyltransferase</keyword>
<dbReference type="InterPro" id="IPR035898">
    <property type="entry name" value="TAZ_dom_sf"/>
</dbReference>
<feature type="compositionally biased region" description="Low complexity" evidence="21">
    <location>
        <begin position="727"/>
        <end position="740"/>
    </location>
</feature>
<keyword evidence="4" id="KW-0808">Transferase</keyword>
<feature type="coiled-coil region" evidence="20">
    <location>
        <begin position="1245"/>
        <end position="1274"/>
    </location>
</feature>
<dbReference type="Pfam" id="PF06001">
    <property type="entry name" value="RING_CBP-p300"/>
    <property type="match status" value="1"/>
</dbReference>
<evidence type="ECO:0000259" key="24">
    <source>
        <dbReference type="PROSITE" id="PS50135"/>
    </source>
</evidence>
<feature type="compositionally biased region" description="Basic residues" evidence="21">
    <location>
        <begin position="1296"/>
        <end position="1320"/>
    </location>
</feature>
<comment type="subcellular location">
    <subcellularLocation>
        <location evidence="1">Nucleus</location>
    </subcellularLocation>
</comment>
<evidence type="ECO:0000256" key="15">
    <source>
        <dbReference type="ARBA" id="ARBA00023315"/>
    </source>
</evidence>
<dbReference type="PROSITE" id="PS51727">
    <property type="entry name" value="CBP_P300_HAT"/>
    <property type="match status" value="1"/>
</dbReference>
<evidence type="ECO:0000256" key="11">
    <source>
        <dbReference type="ARBA" id="ARBA00023117"/>
    </source>
</evidence>
<accession>A0A813M1V5</accession>
<keyword evidence="12" id="KW-0010">Activator</keyword>
<dbReference type="SMART" id="SM00297">
    <property type="entry name" value="BROMO"/>
    <property type="match status" value="1"/>
</dbReference>
<dbReference type="Gene3D" id="2.10.110.40">
    <property type="match status" value="1"/>
</dbReference>
<feature type="compositionally biased region" description="Low complexity" evidence="21">
    <location>
        <begin position="1602"/>
        <end position="1638"/>
    </location>
</feature>
<feature type="region of interest" description="Disordered" evidence="21">
    <location>
        <begin position="1727"/>
        <end position="1793"/>
    </location>
</feature>
<evidence type="ECO:0000256" key="8">
    <source>
        <dbReference type="ARBA" id="ARBA00022833"/>
    </source>
</evidence>
<dbReference type="GO" id="GO:0003713">
    <property type="term" value="F:transcription coactivator activity"/>
    <property type="evidence" value="ECO:0007669"/>
    <property type="project" value="TreeGrafter"/>
</dbReference>
<dbReference type="InterPro" id="IPR013083">
    <property type="entry name" value="Znf_RING/FYVE/PHD"/>
</dbReference>
<feature type="region of interest" description="Disordered" evidence="21">
    <location>
        <begin position="221"/>
        <end position="249"/>
    </location>
</feature>
<feature type="zinc finger region" description="TAZ-type" evidence="18">
    <location>
        <begin position="368"/>
        <end position="449"/>
    </location>
</feature>
<feature type="region of interest" description="Disordered" evidence="21">
    <location>
        <begin position="1591"/>
        <end position="1642"/>
    </location>
</feature>
<dbReference type="PROSITE" id="PS01357">
    <property type="entry name" value="ZF_ZZ_1"/>
    <property type="match status" value="1"/>
</dbReference>
<feature type="compositionally biased region" description="Low complexity" evidence="21">
    <location>
        <begin position="156"/>
        <end position="173"/>
    </location>
</feature>
<dbReference type="Gene3D" id="1.20.1020.10">
    <property type="entry name" value="TAZ domain"/>
    <property type="match status" value="2"/>
</dbReference>
<dbReference type="PROSITE" id="PS50014">
    <property type="entry name" value="BROMODOMAIN_2"/>
    <property type="match status" value="1"/>
</dbReference>
<keyword evidence="6" id="KW-0677">Repeat</keyword>
<dbReference type="InterPro" id="IPR003101">
    <property type="entry name" value="KIX_dom"/>
</dbReference>
<keyword evidence="3" id="KW-0488">Methylation</keyword>
<feature type="zinc finger region" description="TAZ-type" evidence="18">
    <location>
        <begin position="1484"/>
        <end position="1565"/>
    </location>
</feature>
<dbReference type="GO" id="GO:0031490">
    <property type="term" value="F:chromatin DNA binding"/>
    <property type="evidence" value="ECO:0007669"/>
    <property type="project" value="TreeGrafter"/>
</dbReference>
<feature type="compositionally biased region" description="Low complexity" evidence="21">
    <location>
        <begin position="1742"/>
        <end position="1756"/>
    </location>
</feature>
<gene>
    <name evidence="27" type="ORF">OXX778_LOCUS123</name>
</gene>
<feature type="compositionally biased region" description="Low complexity" evidence="21">
    <location>
        <begin position="275"/>
        <end position="322"/>
    </location>
</feature>
<dbReference type="PANTHER" id="PTHR13808:SF1">
    <property type="entry name" value="HISTONE ACETYLTRANSFERASE"/>
    <property type="match status" value="1"/>
</dbReference>
<evidence type="ECO:0000256" key="5">
    <source>
        <dbReference type="ARBA" id="ARBA00022723"/>
    </source>
</evidence>
<feature type="region of interest" description="Disordered" evidence="21">
    <location>
        <begin position="1810"/>
        <end position="1843"/>
    </location>
</feature>
<dbReference type="SUPFAM" id="SSF57933">
    <property type="entry name" value="TAZ domain"/>
    <property type="match status" value="2"/>
</dbReference>
<reference evidence="27" key="1">
    <citation type="submission" date="2021-02" db="EMBL/GenBank/DDBJ databases">
        <authorList>
            <person name="Nowell W R."/>
        </authorList>
    </citation>
    <scope>NUCLEOTIDE SEQUENCE</scope>
    <source>
        <strain evidence="27">Ploen Becks lab</strain>
    </source>
</reference>
<dbReference type="OrthoDB" id="899at2759"/>
<dbReference type="Pfam" id="PF02172">
    <property type="entry name" value="KIX"/>
    <property type="match status" value="1"/>
</dbReference>
<dbReference type="GO" id="GO:0000123">
    <property type="term" value="C:histone acetyltransferase complex"/>
    <property type="evidence" value="ECO:0007669"/>
    <property type="project" value="TreeGrafter"/>
</dbReference>
<keyword evidence="28" id="KW-1185">Reference proteome</keyword>
<dbReference type="SUPFAM" id="SSF47370">
    <property type="entry name" value="Bromodomain"/>
    <property type="match status" value="1"/>
</dbReference>
<dbReference type="GO" id="GO:0005634">
    <property type="term" value="C:nucleus"/>
    <property type="evidence" value="ECO:0007669"/>
    <property type="project" value="UniProtKB-SubCell"/>
</dbReference>
<feature type="region of interest" description="Disordered" evidence="21">
    <location>
        <begin position="578"/>
        <end position="637"/>
    </location>
</feature>
<feature type="domain" description="Bromo" evidence="22">
    <location>
        <begin position="782"/>
        <end position="854"/>
    </location>
</feature>
<evidence type="ECO:0000256" key="16">
    <source>
        <dbReference type="ARBA" id="ARBA00048017"/>
    </source>
</evidence>
<protein>
    <recommendedName>
        <fullName evidence="2">histone acetyltransferase</fullName>
        <ecNumber evidence="2">2.3.1.48</ecNumber>
    </recommendedName>
</protein>
<evidence type="ECO:0000259" key="26">
    <source>
        <dbReference type="PROSITE" id="PS51727"/>
    </source>
</evidence>
<feature type="compositionally biased region" description="Polar residues" evidence="21">
    <location>
        <begin position="174"/>
        <end position="193"/>
    </location>
</feature>
<dbReference type="Pfam" id="PF00439">
    <property type="entry name" value="Bromodomain"/>
    <property type="match status" value="1"/>
</dbReference>
<feature type="domain" description="ZZ-type" evidence="24">
    <location>
        <begin position="1414"/>
        <end position="1463"/>
    </location>
</feature>
<evidence type="ECO:0000256" key="19">
    <source>
        <dbReference type="PROSITE-ProRule" id="PRU00228"/>
    </source>
</evidence>
<evidence type="ECO:0000256" key="14">
    <source>
        <dbReference type="ARBA" id="ARBA00023242"/>
    </source>
</evidence>
<dbReference type="InterPro" id="IPR038547">
    <property type="entry name" value="RING_CBP-p300_sf"/>
</dbReference>
<evidence type="ECO:0000313" key="28">
    <source>
        <dbReference type="Proteomes" id="UP000663879"/>
    </source>
</evidence>
<feature type="domain" description="KIX" evidence="25">
    <location>
        <begin position="493"/>
        <end position="572"/>
    </location>
</feature>
<feature type="compositionally biased region" description="Low complexity" evidence="21">
    <location>
        <begin position="330"/>
        <end position="364"/>
    </location>
</feature>
<dbReference type="SUPFAM" id="SSF47040">
    <property type="entry name" value="Kix domain of CBP (creb binding protein)"/>
    <property type="match status" value="1"/>
</dbReference>
<keyword evidence="9" id="KW-0156">Chromatin regulator</keyword>
<feature type="region of interest" description="Disordered" evidence="21">
    <location>
        <begin position="715"/>
        <end position="759"/>
    </location>
</feature>
<dbReference type="InterPro" id="IPR031162">
    <property type="entry name" value="CBP_P300_HAT"/>
</dbReference>
<dbReference type="InterPro" id="IPR056484">
    <property type="entry name" value="PHD_P300"/>
</dbReference>
<feature type="region of interest" description="Disordered" evidence="21">
    <location>
        <begin position="1917"/>
        <end position="1940"/>
    </location>
</feature>
<dbReference type="InterPro" id="IPR000433">
    <property type="entry name" value="Znf_ZZ"/>
</dbReference>
<evidence type="ECO:0000313" key="27">
    <source>
        <dbReference type="EMBL" id="CAF0704154.1"/>
    </source>
</evidence>
<evidence type="ECO:0000256" key="21">
    <source>
        <dbReference type="SAM" id="MobiDB-lite"/>
    </source>
</evidence>
<comment type="caution">
    <text evidence="27">The sequence shown here is derived from an EMBL/GenBank/DDBJ whole genome shotgun (WGS) entry which is preliminary data.</text>
</comment>
<dbReference type="Pfam" id="PF08214">
    <property type="entry name" value="HAT_KAT11"/>
    <property type="match status" value="1"/>
</dbReference>
<dbReference type="EC" id="2.3.1.48" evidence="2"/>
<evidence type="ECO:0000256" key="20">
    <source>
        <dbReference type="SAM" id="Coils"/>
    </source>
</evidence>
<evidence type="ECO:0000256" key="9">
    <source>
        <dbReference type="ARBA" id="ARBA00022853"/>
    </source>
</evidence>
<dbReference type="CDD" id="cd02337">
    <property type="entry name" value="ZZ_CBP"/>
    <property type="match status" value="1"/>
</dbReference>
<dbReference type="GO" id="GO:0045944">
    <property type="term" value="P:positive regulation of transcription by RNA polymerase II"/>
    <property type="evidence" value="ECO:0007669"/>
    <property type="project" value="TreeGrafter"/>
</dbReference>
<keyword evidence="10" id="KW-0805">Transcription regulation</keyword>
<feature type="compositionally biased region" description="Polar residues" evidence="21">
    <location>
        <begin position="1591"/>
        <end position="1601"/>
    </location>
</feature>
<evidence type="ECO:0000256" key="1">
    <source>
        <dbReference type="ARBA" id="ARBA00004123"/>
    </source>
</evidence>
<sequence>MMNEHDAGPPNKRPKIGANKPSQMNGMFNTQISESSDVNLIESLLPDELVLGGDDPTTNTQNQPIDTSLQIKQQSNQMYLKIPNQSNYIQNQQPVYSVNSPQAQNILINQQQTQIPPNSRIINQQTPNQMQPTPLTTFHNVSNVNINNINIMVQPNQQNQQQPQQQPQPNNQVRFNSNSNLLQTPNQSPMNQNTIIRPPNQQTQINPQQNRVVINQPNINSNYQQQQPPVQQQQQRPPSQSQPIDQDPNRYQTINQNRFIQQQQQQPTQQIRPNLINSNPIQTNPQVINQPNNQYQQPNYYNYNNNNQIQQQQPTIQQQQPPIQQPIQPPVQQQQQQQQQPIVQPPLQQQQQQTQQQQQQPQLNSVNEQEKRKLIQQQLILLLHAHKCSQHPERQCNVSHCSTMKEVLTHLTQCNEGRNCTRPHCASSRQIIGHWKNCNKPDCPVCYPLRQNQNNNNNNNTNTNNNNTSNNNQQNQQRVQPVNLLQQEPQQPTVHRPWHEKITTDMRRHLIQKIIQTIFPTQDPRIYTDPRLTNLVNYAVRTEYEMYDQARDQEEYFHLLAEKIYKIQKEFEDKRNNAAQNKNNNNNNNTNNSIINNSNLDKNDFQNQLNPLNAYNPDLSAGNGGPPNRLAPSVDLKNLKSREQKIKLETDLIKPEMDTYIKEEIVVTSEDNTSNNVDNTTATNTITVKTEPMEETVKTEPLYISPNKIKTEMIKTEDESSPSKLNTSGTSSSAVASSSSNDNDKIEKSVATTTKGPNNKPIIKFPSEYLMEKLMPIFDAVASDPDAWAFLEPVDPERLGLHDYFTIIKKPMDLSTIRKKFEEGKYLNPQEYVDDMWLMFNNAWLYNKKTSKVYKNCTKLSEIFSSKIDQVMKEMGYCCGQQFTFSPQVLFCYGNQMCCTIARDGVYFLYNNADQSRPNVNCDKYTYCIKCFEAIKSDTVPIGDDPSQPLVDVKKSLFVQMKNDHEEPEQFVDCAECGRKWHQICALYMEQIFTKFTCETCLREKKELQSKKDNRYTSAKLQRTQLGDFLENRVNSYLKLATDNDAILRSQTGRVTIRILSCVDKICEVKPMMKNRFEGEINEQFPFKTKAIFAFEEIDGTDVCFFGMHVQEYGSEVPHPNTRRVYISYLDSVFFFRPKELRTNVYHEILIGYLDYAKRMGFQWAHIWACPPSEGDDYIFHCHPVEQKVPKPKRLQDWYKKMLDKGIIERVVIDYKDIYKDAIENGVKTPTDIPYFEGDFWPNVLEDCIRESEQEEEKRRKEEAEMAMAAANEDFSTCNDDTFGDSMDCKDQNSNGKKKSLNQQKKKNIKSKMSQRKSVKKVGSSSMDLLSKILSTMEKHKEVFFVIRLLDAKQVIQMGPIVDKDQPISCELMNGRDEFLNFARDKHHEFSSLRRAKYSSLALLYELHNQNNEKFIYTCNKCKCQMEVRYHCTVCEDFDLCFTCYETKGGHEHKMEKLLAGQTSSNEQDAALAKKTDQKSETKSVTPKPLIEVYVTTLIHAVHCRNANCTMAKCMQFKRVVQHSKQCQKYKTNQCDYCRQLIALCIYHAKLCKDDHCQVPFCSSIKLKLKQQRAFNSQAERRRMLMMNKTFRQSGNHGSTANLNTNTNNNNNNNNNPSSPQEDNQENQSQQNDSQNNSKMTGMIHHQNGKMQQIIQHQQINQQNPQIQNYSQMAQQQQQQQQPIHHVQSQPQFHTQPMGQQQNIHMSQSTINLQQPNQAQMNYSYVNQPGVLNSPGKAANLQQQQRQQVVIQNQPVMSPSPNIYPNRHPTPSSTPNTNAYPSDVNDQANWQNPNYQRNMMPVQANPQINQSYPINHQSQPTQQPQPQVQQPQPQQYSIRPTSSLDIQLIQRYKQATTPMERSQIMMEIQQSSPGLYNQIKQQQQQQYLQQQQQQQQQQLQQTQMGQQQNIPQQQWNQNNYNPQIQNRYPVAQPGGQIPNQIPGQIQQVQQQQQPRQVMMPNQPNGQQIMYQQQTMQMNPNNNQPILQQRLIGQQQMNPQQQQQRIMQQQQGQMMRPNMYQQTGQGMQQQPMMGQAHQGYHQVGDQTGLMNQTRDQMLLQAPTNQMLMSNQHNQNQTAADKLTQVADNL</sequence>
<comment type="catalytic activity">
    <reaction evidence="16">
        <text>L-lysyl-[protein] + acetyl-CoA = N(6)-acetyl-L-lysyl-[protein] + CoA + H(+)</text>
        <dbReference type="Rhea" id="RHEA:45948"/>
        <dbReference type="Rhea" id="RHEA-COMP:9752"/>
        <dbReference type="Rhea" id="RHEA-COMP:10731"/>
        <dbReference type="ChEBI" id="CHEBI:15378"/>
        <dbReference type="ChEBI" id="CHEBI:29969"/>
        <dbReference type="ChEBI" id="CHEBI:57287"/>
        <dbReference type="ChEBI" id="CHEBI:57288"/>
        <dbReference type="ChEBI" id="CHEBI:61930"/>
        <dbReference type="EC" id="2.3.1.48"/>
    </reaction>
</comment>
<dbReference type="Pfam" id="PF23570">
    <property type="entry name" value="PHD_P300"/>
    <property type="match status" value="1"/>
</dbReference>
<dbReference type="SMART" id="SM01250">
    <property type="entry name" value="KAT11"/>
    <property type="match status" value="1"/>
</dbReference>
<dbReference type="SUPFAM" id="SSF57850">
    <property type="entry name" value="RING/U-box"/>
    <property type="match status" value="1"/>
</dbReference>
<feature type="region of interest" description="Disordered" evidence="21">
    <location>
        <begin position="1286"/>
        <end position="1323"/>
    </location>
</feature>
<dbReference type="InterPro" id="IPR013178">
    <property type="entry name" value="Histone_AcTrfase_Rtt109/CBP"/>
</dbReference>
<evidence type="ECO:0000259" key="23">
    <source>
        <dbReference type="PROSITE" id="PS50134"/>
    </source>
</evidence>
<dbReference type="GO" id="GO:0140297">
    <property type="term" value="F:DNA-binding transcription factor binding"/>
    <property type="evidence" value="ECO:0007669"/>
    <property type="project" value="UniProtKB-ARBA"/>
</dbReference>
<keyword evidence="20" id="KW-0175">Coiled coil</keyword>
<evidence type="ECO:0000256" key="18">
    <source>
        <dbReference type="PROSITE-ProRule" id="PRU00203"/>
    </source>
</evidence>
<dbReference type="InterPro" id="IPR018359">
    <property type="entry name" value="Bromodomain_CS"/>
</dbReference>
<feature type="compositionally biased region" description="Low complexity" evidence="21">
    <location>
        <begin position="578"/>
        <end position="600"/>
    </location>
</feature>
<dbReference type="PRINTS" id="PR00503">
    <property type="entry name" value="BROMODOMAIN"/>
</dbReference>
<organism evidence="27 28">
    <name type="scientific">Brachionus calyciflorus</name>
    <dbReference type="NCBI Taxonomy" id="104777"/>
    <lineage>
        <taxon>Eukaryota</taxon>
        <taxon>Metazoa</taxon>
        <taxon>Spiralia</taxon>
        <taxon>Gnathifera</taxon>
        <taxon>Rotifera</taxon>
        <taxon>Eurotatoria</taxon>
        <taxon>Monogononta</taxon>
        <taxon>Pseudotrocha</taxon>
        <taxon>Ploima</taxon>
        <taxon>Brachionidae</taxon>
        <taxon>Brachionus</taxon>
    </lineage>
</organism>
<dbReference type="CDD" id="cd15802">
    <property type="entry name" value="RING_CBP-p300"/>
    <property type="match status" value="1"/>
</dbReference>
<feature type="compositionally biased region" description="Low complexity" evidence="21">
    <location>
        <begin position="1666"/>
        <end position="1692"/>
    </location>
</feature>
<dbReference type="PROSITE" id="PS00633">
    <property type="entry name" value="BROMODOMAIN_1"/>
    <property type="match status" value="1"/>
</dbReference>
<dbReference type="Proteomes" id="UP000663879">
    <property type="component" value="Unassembled WGS sequence"/>
</dbReference>
<dbReference type="GO" id="GO:0005667">
    <property type="term" value="C:transcription regulator complex"/>
    <property type="evidence" value="ECO:0007669"/>
    <property type="project" value="TreeGrafter"/>
</dbReference>
<dbReference type="PROSITE" id="PS50135">
    <property type="entry name" value="ZF_ZZ_2"/>
    <property type="match status" value="1"/>
</dbReference>
<keyword evidence="7 19" id="KW-0863">Zinc-finger</keyword>
<feature type="compositionally biased region" description="Low complexity" evidence="21">
    <location>
        <begin position="1817"/>
        <end position="1835"/>
    </location>
</feature>
<dbReference type="Pfam" id="PF02135">
    <property type="entry name" value="zf-TAZ"/>
    <property type="match status" value="2"/>
</dbReference>
<dbReference type="PANTHER" id="PTHR13808">
    <property type="entry name" value="CBP/P300-RELATED"/>
    <property type="match status" value="1"/>
</dbReference>
<feature type="domain" description="CBP/p300-type HAT" evidence="26">
    <location>
        <begin position="1015"/>
        <end position="1412"/>
    </location>
</feature>
<dbReference type="PROSITE" id="PS50952">
    <property type="entry name" value="KIX"/>
    <property type="match status" value="1"/>
</dbReference>
<feature type="compositionally biased region" description="Polar residues" evidence="21">
    <location>
        <begin position="1757"/>
        <end position="1793"/>
    </location>
</feature>
<evidence type="ECO:0000256" key="17">
    <source>
        <dbReference type="PROSITE-ProRule" id="PRU00035"/>
    </source>
</evidence>
<feature type="domain" description="TAZ-type" evidence="23">
    <location>
        <begin position="368"/>
        <end position="449"/>
    </location>
</feature>
<feature type="domain" description="TAZ-type" evidence="23">
    <location>
        <begin position="1484"/>
        <end position="1565"/>
    </location>
</feature>
<name>A0A813M1V5_9BILA</name>
<feature type="compositionally biased region" description="Low complexity" evidence="21">
    <location>
        <begin position="224"/>
        <end position="249"/>
    </location>
</feature>
<dbReference type="InterPro" id="IPR000197">
    <property type="entry name" value="Znf_TAZ"/>
</dbReference>
<evidence type="ECO:0000256" key="12">
    <source>
        <dbReference type="ARBA" id="ARBA00023159"/>
    </source>
</evidence>
<feature type="region of interest" description="Disordered" evidence="21">
    <location>
        <begin position="275"/>
        <end position="369"/>
    </location>
</feature>
<feature type="compositionally biased region" description="Low complexity" evidence="21">
    <location>
        <begin position="194"/>
        <end position="206"/>
    </location>
</feature>
<dbReference type="InterPro" id="IPR001487">
    <property type="entry name" value="Bromodomain"/>
</dbReference>